<dbReference type="InterPro" id="IPR054267">
    <property type="entry name" value="DUF6998"/>
</dbReference>
<proteinExistence type="predicted"/>
<organism evidence="2 3">
    <name type="scientific">Herbinix hemicellulosilytica</name>
    <dbReference type="NCBI Taxonomy" id="1564487"/>
    <lineage>
        <taxon>Bacteria</taxon>
        <taxon>Bacillati</taxon>
        <taxon>Bacillota</taxon>
        <taxon>Clostridia</taxon>
        <taxon>Lachnospirales</taxon>
        <taxon>Lachnospiraceae</taxon>
        <taxon>Herbinix</taxon>
    </lineage>
</organism>
<reference evidence="2 3" key="1">
    <citation type="submission" date="2015-06" db="EMBL/GenBank/DDBJ databases">
        <authorList>
            <person name="Wibberg Daniel"/>
        </authorList>
    </citation>
    <scope>NUCLEOTIDE SEQUENCE [LARGE SCALE GENOMIC DNA]</scope>
    <source>
        <strain evidence="2 3">T3/55T</strain>
    </source>
</reference>
<sequence length="139" mass="16183">MNALKKSGIVRTYNSPVGDYAEWLVSTKMNFKLEKNSKKGYDAWDPETGLKYQIKSRWMHPGKNSRQLNVIRNYEDCQFDYLIAIIFSRDFEVSEAYLIPHDLITKYFPMNTHQNGIVVTVAGDFLKDPEIKDITKLLL</sequence>
<accession>A0A0H5SEN6</accession>
<dbReference type="AlphaFoldDB" id="A0A0H5SEN6"/>
<dbReference type="RefSeq" id="WP_103202065.1">
    <property type="nucleotide sequence ID" value="NZ_CVTD020000010.1"/>
</dbReference>
<protein>
    <recommendedName>
        <fullName evidence="1">DUF6998 domain-containing protein</fullName>
    </recommendedName>
</protein>
<dbReference type="Pfam" id="PF22522">
    <property type="entry name" value="DUF6998"/>
    <property type="match status" value="1"/>
</dbReference>
<dbReference type="EMBL" id="CVTD020000010">
    <property type="protein sequence ID" value="CRZ33927.1"/>
    <property type="molecule type" value="Genomic_DNA"/>
</dbReference>
<name>A0A0H5SEN6_HERHM</name>
<evidence type="ECO:0000259" key="1">
    <source>
        <dbReference type="Pfam" id="PF22522"/>
    </source>
</evidence>
<gene>
    <name evidence="2" type="ORF">HHT355_0724</name>
</gene>
<evidence type="ECO:0000313" key="3">
    <source>
        <dbReference type="Proteomes" id="UP000236497"/>
    </source>
</evidence>
<feature type="domain" description="DUF6998" evidence="1">
    <location>
        <begin position="17"/>
        <end position="111"/>
    </location>
</feature>
<keyword evidence="3" id="KW-1185">Reference proteome</keyword>
<evidence type="ECO:0000313" key="2">
    <source>
        <dbReference type="EMBL" id="CRZ33927.1"/>
    </source>
</evidence>
<dbReference type="Proteomes" id="UP000236497">
    <property type="component" value="Unassembled WGS sequence"/>
</dbReference>
<dbReference type="OrthoDB" id="2293at2"/>